<evidence type="ECO:0000313" key="3">
    <source>
        <dbReference type="EMBL" id="GIL41019.1"/>
    </source>
</evidence>
<feature type="domain" description="SGNH hydrolase-type esterase" evidence="2">
    <location>
        <begin position="32"/>
        <end position="192"/>
    </location>
</feature>
<dbReference type="CDD" id="cd01822">
    <property type="entry name" value="Lysophospholipase_L1_like"/>
    <property type="match status" value="1"/>
</dbReference>
<dbReference type="PANTHER" id="PTHR30383:SF24">
    <property type="entry name" value="THIOESTERASE 1_PROTEASE 1_LYSOPHOSPHOLIPASE L1"/>
    <property type="match status" value="1"/>
</dbReference>
<dbReference type="InterPro" id="IPR013830">
    <property type="entry name" value="SGNH_hydro"/>
</dbReference>
<dbReference type="GO" id="GO:0004622">
    <property type="term" value="F:phosphatidylcholine lysophospholipase activity"/>
    <property type="evidence" value="ECO:0007669"/>
    <property type="project" value="TreeGrafter"/>
</dbReference>
<dbReference type="PANTHER" id="PTHR30383">
    <property type="entry name" value="THIOESTERASE 1/PROTEASE 1/LYSOPHOSPHOLIPASE L1"/>
    <property type="match status" value="1"/>
</dbReference>
<dbReference type="AlphaFoldDB" id="A0A8S8XGJ2"/>
<accession>A0A8S8XGJ2</accession>
<evidence type="ECO:0000259" key="2">
    <source>
        <dbReference type="Pfam" id="PF13472"/>
    </source>
</evidence>
<feature type="chain" id="PRO_5035912750" evidence="1">
    <location>
        <begin position="26"/>
        <end position="209"/>
    </location>
</feature>
<dbReference type="RefSeq" id="WP_420244320.1">
    <property type="nucleotide sequence ID" value="NZ_BOPV01000001.1"/>
</dbReference>
<dbReference type="SUPFAM" id="SSF52266">
    <property type="entry name" value="SGNH hydrolase"/>
    <property type="match status" value="1"/>
</dbReference>
<evidence type="ECO:0000256" key="1">
    <source>
        <dbReference type="SAM" id="SignalP"/>
    </source>
</evidence>
<proteinExistence type="predicted"/>
<name>A0A8S8XGJ2_9PROT</name>
<keyword evidence="1" id="KW-0732">Signal</keyword>
<dbReference type="InterPro" id="IPR008265">
    <property type="entry name" value="Lipase_GDSL_AS"/>
</dbReference>
<comment type="caution">
    <text evidence="3">The sequence shown here is derived from an EMBL/GenBank/DDBJ whole genome shotgun (WGS) entry which is preliminary data.</text>
</comment>
<organism evidence="3 4">
    <name type="scientific">Roseiterribacter gracilis</name>
    <dbReference type="NCBI Taxonomy" id="2812848"/>
    <lineage>
        <taxon>Bacteria</taxon>
        <taxon>Pseudomonadati</taxon>
        <taxon>Pseudomonadota</taxon>
        <taxon>Alphaproteobacteria</taxon>
        <taxon>Rhodospirillales</taxon>
        <taxon>Roseiterribacteraceae</taxon>
        <taxon>Roseiterribacter</taxon>
    </lineage>
</organism>
<reference evidence="3" key="1">
    <citation type="submission" date="2021-02" db="EMBL/GenBank/DDBJ databases">
        <title>Genome sequence of Rhodospirillales sp. strain TMPK1 isolated from soil.</title>
        <authorList>
            <person name="Nakai R."/>
            <person name="Kusada H."/>
            <person name="Tamaki H."/>
        </authorList>
    </citation>
    <scope>NUCLEOTIDE SEQUENCE</scope>
    <source>
        <strain evidence="3">TMPK1</strain>
    </source>
</reference>
<dbReference type="Proteomes" id="UP000681075">
    <property type="component" value="Unassembled WGS sequence"/>
</dbReference>
<dbReference type="GO" id="GO:0006629">
    <property type="term" value="P:lipid metabolic process"/>
    <property type="evidence" value="ECO:0007669"/>
    <property type="project" value="InterPro"/>
</dbReference>
<sequence length="209" mass="22115">MKRAFACWSVLLLLAALFAPGPVRAATTTIVAFGDSLTAGYGVTPEDAFPVRLEAALKARGRDVRVINAGVSGDTSAGGLARLDWSLADKPNLIVLELGSNDMLRGIDPGSTEANLDAILRKLTDAKIPVLLCGMFAARNLGPDYVGRFDAIYPKLAQKYGVPLHPFFLDGVALDAKLNQGDGMHPNPAGVKIIVDRIAPVVEKLLPAQ</sequence>
<dbReference type="Gene3D" id="3.40.50.1110">
    <property type="entry name" value="SGNH hydrolase"/>
    <property type="match status" value="1"/>
</dbReference>
<dbReference type="Pfam" id="PF13472">
    <property type="entry name" value="Lipase_GDSL_2"/>
    <property type="match status" value="1"/>
</dbReference>
<dbReference type="InterPro" id="IPR036514">
    <property type="entry name" value="SGNH_hydro_sf"/>
</dbReference>
<dbReference type="EMBL" id="BOPV01000001">
    <property type="protein sequence ID" value="GIL41019.1"/>
    <property type="molecule type" value="Genomic_DNA"/>
</dbReference>
<dbReference type="PROSITE" id="PS01098">
    <property type="entry name" value="LIPASE_GDSL_SER"/>
    <property type="match status" value="1"/>
</dbReference>
<evidence type="ECO:0000313" key="4">
    <source>
        <dbReference type="Proteomes" id="UP000681075"/>
    </source>
</evidence>
<protein>
    <submittedName>
        <fullName evidence="3">Arylesterase</fullName>
    </submittedName>
</protein>
<gene>
    <name evidence="3" type="ORF">TMPK1_32560</name>
</gene>
<feature type="signal peptide" evidence="1">
    <location>
        <begin position="1"/>
        <end position="25"/>
    </location>
</feature>
<keyword evidence="4" id="KW-1185">Reference proteome</keyword>
<dbReference type="InterPro" id="IPR051532">
    <property type="entry name" value="Ester_Hydrolysis_Enzymes"/>
</dbReference>